<organism evidence="1 2">
    <name type="scientific">Persea americana</name>
    <name type="common">Avocado</name>
    <dbReference type="NCBI Taxonomy" id="3435"/>
    <lineage>
        <taxon>Eukaryota</taxon>
        <taxon>Viridiplantae</taxon>
        <taxon>Streptophyta</taxon>
        <taxon>Embryophyta</taxon>
        <taxon>Tracheophyta</taxon>
        <taxon>Spermatophyta</taxon>
        <taxon>Magnoliopsida</taxon>
        <taxon>Magnoliidae</taxon>
        <taxon>Laurales</taxon>
        <taxon>Lauraceae</taxon>
        <taxon>Persea</taxon>
    </lineage>
</organism>
<dbReference type="EMBL" id="CM056809">
    <property type="protein sequence ID" value="KAJ8649081.1"/>
    <property type="molecule type" value="Genomic_DNA"/>
</dbReference>
<proteinExistence type="predicted"/>
<comment type="caution">
    <text evidence="1">The sequence shown here is derived from an EMBL/GenBank/DDBJ whole genome shotgun (WGS) entry which is preliminary data.</text>
</comment>
<accession>A0ACC2MTS6</accession>
<keyword evidence="2" id="KW-1185">Reference proteome</keyword>
<dbReference type="Proteomes" id="UP001234297">
    <property type="component" value="Chromosome 1"/>
</dbReference>
<sequence length="80" mass="8411">MSFVEIGTFRIGFLGISSLETGNRIISTYPKKGGGGGGKESLGFGDLQRDGRSNLSCGERIGMGVVALFDASSHYSYVSL</sequence>
<reference evidence="1 2" key="1">
    <citation type="journal article" date="2022" name="Hortic Res">
        <title>A haplotype resolved chromosomal level avocado genome allows analysis of novel avocado genes.</title>
        <authorList>
            <person name="Nath O."/>
            <person name="Fletcher S.J."/>
            <person name="Hayward A."/>
            <person name="Shaw L.M."/>
            <person name="Masouleh A.K."/>
            <person name="Furtado A."/>
            <person name="Henry R.J."/>
            <person name="Mitter N."/>
        </authorList>
    </citation>
    <scope>NUCLEOTIDE SEQUENCE [LARGE SCALE GENOMIC DNA]</scope>
    <source>
        <strain evidence="2">cv. Hass</strain>
    </source>
</reference>
<protein>
    <submittedName>
        <fullName evidence="1">Uncharacterized protein</fullName>
    </submittedName>
</protein>
<evidence type="ECO:0000313" key="1">
    <source>
        <dbReference type="EMBL" id="KAJ8649081.1"/>
    </source>
</evidence>
<name>A0ACC2MTS6_PERAE</name>
<evidence type="ECO:0000313" key="2">
    <source>
        <dbReference type="Proteomes" id="UP001234297"/>
    </source>
</evidence>
<gene>
    <name evidence="1" type="ORF">MRB53_002104</name>
</gene>